<accession>A0A3B4V0V6</accession>
<dbReference type="Proteomes" id="UP000261420">
    <property type="component" value="Unplaced"/>
</dbReference>
<evidence type="ECO:0000313" key="2">
    <source>
        <dbReference type="Ensembl" id="ENSSDUP00000024197.1"/>
    </source>
</evidence>
<evidence type="ECO:0000256" key="1">
    <source>
        <dbReference type="SAM" id="MobiDB-lite"/>
    </source>
</evidence>
<evidence type="ECO:0000313" key="3">
    <source>
        <dbReference type="Proteomes" id="UP000261420"/>
    </source>
</evidence>
<feature type="region of interest" description="Disordered" evidence="1">
    <location>
        <begin position="129"/>
        <end position="164"/>
    </location>
</feature>
<sequence length="210" mass="23751">MDRRGNGHSSITSDQEGRGRGCRTAGPLELRKEPLRSRTSRDVVFTTLHLLPRSEGEQCRPTASTLPRLLMGQQAHSRALAEAQKVSVNVIITKTQKQAVFTFILVFFHMSLSFQERSTHLTELLQKSRSDSNVLQNPKLRHKPRPPERCTGSGAQRAASCHNSKTRLHTKIESPIYNSSPCLTPGQQIQMSPSFQLGPRQIYYYWRKGK</sequence>
<name>A0A3B4V0V6_SERDU</name>
<reference evidence="2" key="1">
    <citation type="submission" date="2025-08" db="UniProtKB">
        <authorList>
            <consortium name="Ensembl"/>
        </authorList>
    </citation>
    <scope>IDENTIFICATION</scope>
</reference>
<dbReference type="STRING" id="41447.ENSSDUP00000024197"/>
<reference evidence="2" key="2">
    <citation type="submission" date="2025-09" db="UniProtKB">
        <authorList>
            <consortium name="Ensembl"/>
        </authorList>
    </citation>
    <scope>IDENTIFICATION</scope>
</reference>
<keyword evidence="3" id="KW-1185">Reference proteome</keyword>
<organism evidence="2 3">
    <name type="scientific">Seriola dumerili</name>
    <name type="common">Greater amberjack</name>
    <name type="synonym">Caranx dumerili</name>
    <dbReference type="NCBI Taxonomy" id="41447"/>
    <lineage>
        <taxon>Eukaryota</taxon>
        <taxon>Metazoa</taxon>
        <taxon>Chordata</taxon>
        <taxon>Craniata</taxon>
        <taxon>Vertebrata</taxon>
        <taxon>Euteleostomi</taxon>
        <taxon>Actinopterygii</taxon>
        <taxon>Neopterygii</taxon>
        <taxon>Teleostei</taxon>
        <taxon>Neoteleostei</taxon>
        <taxon>Acanthomorphata</taxon>
        <taxon>Carangaria</taxon>
        <taxon>Carangiformes</taxon>
        <taxon>Carangidae</taxon>
        <taxon>Seriola</taxon>
    </lineage>
</organism>
<proteinExistence type="predicted"/>
<dbReference type="Ensembl" id="ENSSDUT00000024652.1">
    <property type="protein sequence ID" value="ENSSDUP00000024197.1"/>
    <property type="gene ID" value="ENSSDUG00000017589.1"/>
</dbReference>
<feature type="region of interest" description="Disordered" evidence="1">
    <location>
        <begin position="1"/>
        <end position="33"/>
    </location>
</feature>
<protein>
    <submittedName>
        <fullName evidence="2">Uncharacterized protein</fullName>
    </submittedName>
</protein>
<dbReference type="AlphaFoldDB" id="A0A3B4V0V6"/>